<evidence type="ECO:0000313" key="2">
    <source>
        <dbReference type="EMBL" id="BAF59742.1"/>
    </source>
</evidence>
<dbReference type="Proteomes" id="UP000006556">
    <property type="component" value="Chromosome"/>
</dbReference>
<gene>
    <name evidence="2" type="ordered locus">PTH_1561</name>
</gene>
<protein>
    <submittedName>
        <fullName evidence="2">Hypothetical membrane protein</fullName>
    </submittedName>
</protein>
<dbReference type="AlphaFoldDB" id="A5D1X5"/>
<feature type="signal peptide" evidence="1">
    <location>
        <begin position="1"/>
        <end position="24"/>
    </location>
</feature>
<evidence type="ECO:0000256" key="1">
    <source>
        <dbReference type="SAM" id="SignalP"/>
    </source>
</evidence>
<evidence type="ECO:0000313" key="3">
    <source>
        <dbReference type="Proteomes" id="UP000006556"/>
    </source>
</evidence>
<proteinExistence type="predicted"/>
<reference evidence="3" key="1">
    <citation type="journal article" date="2008" name="Genome Res.">
        <title>The genome of Pelotomaculum thermopropionicum reveals niche-associated evolution in anaerobic microbiota.</title>
        <authorList>
            <person name="Kosaka T."/>
            <person name="Kato S."/>
            <person name="Shimoyama T."/>
            <person name="Ishii S."/>
            <person name="Abe T."/>
            <person name="Watanabe K."/>
        </authorList>
    </citation>
    <scope>NUCLEOTIDE SEQUENCE [LARGE SCALE GENOMIC DNA]</scope>
    <source>
        <strain evidence="3">DSM 13744 / JCM 10971 / SI</strain>
    </source>
</reference>
<dbReference type="HOGENOM" id="CLU_996963_0_0_9"/>
<name>A5D1X5_PELTS</name>
<dbReference type="EMBL" id="AP009389">
    <property type="protein sequence ID" value="BAF59742.1"/>
    <property type="molecule type" value="Genomic_DNA"/>
</dbReference>
<feature type="chain" id="PRO_5002680816" evidence="1">
    <location>
        <begin position="25"/>
        <end position="279"/>
    </location>
</feature>
<keyword evidence="1" id="KW-0732">Signal</keyword>
<dbReference type="KEGG" id="pth:PTH_1561"/>
<accession>A5D1X5</accession>
<sequence length="279" mass="31238">MKRLLVTLIIFSLLLMLTSTVAYAKSFEESNLSAWDIELQQQREAEKPLPLEEGIKKFNENKAIADQQKAEADQKALEQIIQGARTSPGSVEIPPGLESKKDTDSVTSADVVKTWYYWANRDKSDGGSGIGWSGSSWAAYDDIRNGSRAELYGDYWAKAWGWDYYTPSTTGNYSVTTKFYVTGRIISGSSLAVKVKVTDTSTGQTVTRTIFNPSPGYFNNQEVIATEQFYLYSGHEYAFTFETETDASALVTATFSDFFEKEFGGTQRKIYFYSMSLSI</sequence>
<keyword evidence="3" id="KW-1185">Reference proteome</keyword>
<organism evidence="2 3">
    <name type="scientific">Pelotomaculum thermopropionicum (strain DSM 13744 / JCM 10971 / SI)</name>
    <dbReference type="NCBI Taxonomy" id="370438"/>
    <lineage>
        <taxon>Bacteria</taxon>
        <taxon>Bacillati</taxon>
        <taxon>Bacillota</taxon>
        <taxon>Clostridia</taxon>
        <taxon>Eubacteriales</taxon>
        <taxon>Desulfotomaculaceae</taxon>
        <taxon>Pelotomaculum</taxon>
    </lineage>
</organism>
<dbReference type="eggNOG" id="ENOG5033T9J">
    <property type="taxonomic scope" value="Bacteria"/>
</dbReference>